<accession>B8BSQ9</accession>
<dbReference type="Proteomes" id="UP000001449">
    <property type="component" value="Chromosome 1"/>
</dbReference>
<dbReference type="eggNOG" id="ENOG502RZET">
    <property type="taxonomic scope" value="Eukaryota"/>
</dbReference>
<reference evidence="2 3" key="2">
    <citation type="journal article" date="2008" name="Nature">
        <title>The Phaeodactylum genome reveals the evolutionary history of diatom genomes.</title>
        <authorList>
            <person name="Bowler C."/>
            <person name="Allen A.E."/>
            <person name="Badger J.H."/>
            <person name="Grimwood J."/>
            <person name="Jabbari K."/>
            <person name="Kuo A."/>
            <person name="Maheswari U."/>
            <person name="Martens C."/>
            <person name="Maumus F."/>
            <person name="Otillar R.P."/>
            <person name="Rayko E."/>
            <person name="Salamov A."/>
            <person name="Vandepoele K."/>
            <person name="Beszteri B."/>
            <person name="Gruber A."/>
            <person name="Heijde M."/>
            <person name="Katinka M."/>
            <person name="Mock T."/>
            <person name="Valentin K."/>
            <person name="Verret F."/>
            <person name="Berges J.A."/>
            <person name="Brownlee C."/>
            <person name="Cadoret J.P."/>
            <person name="Chiovitti A."/>
            <person name="Choi C.J."/>
            <person name="Coesel S."/>
            <person name="De Martino A."/>
            <person name="Detter J.C."/>
            <person name="Durkin C."/>
            <person name="Falciatore A."/>
            <person name="Fournet J."/>
            <person name="Haruta M."/>
            <person name="Huysman M.J."/>
            <person name="Jenkins B.D."/>
            <person name="Jiroutova K."/>
            <person name="Jorgensen R.E."/>
            <person name="Joubert Y."/>
            <person name="Kaplan A."/>
            <person name="Kroger N."/>
            <person name="Kroth P.G."/>
            <person name="La Roche J."/>
            <person name="Lindquist E."/>
            <person name="Lommer M."/>
            <person name="Martin-Jezequel V."/>
            <person name="Lopez P.J."/>
            <person name="Lucas S."/>
            <person name="Mangogna M."/>
            <person name="McGinnis K."/>
            <person name="Medlin L.K."/>
            <person name="Montsant A."/>
            <person name="Oudot-Le Secq M.P."/>
            <person name="Napoli C."/>
            <person name="Obornik M."/>
            <person name="Parker M.S."/>
            <person name="Petit J.L."/>
            <person name="Porcel B.M."/>
            <person name="Poulsen N."/>
            <person name="Robison M."/>
            <person name="Rychlewski L."/>
            <person name="Rynearson T.A."/>
            <person name="Schmutz J."/>
            <person name="Shapiro H."/>
            <person name="Siaut M."/>
            <person name="Stanley M."/>
            <person name="Sussman M.R."/>
            <person name="Taylor A.R."/>
            <person name="Vardi A."/>
            <person name="von Dassow P."/>
            <person name="Vyverman W."/>
            <person name="Willis A."/>
            <person name="Wyrwicz L.S."/>
            <person name="Rokhsar D.S."/>
            <person name="Weissenbach J."/>
            <person name="Armbrust E.V."/>
            <person name="Green B.R."/>
            <person name="Van de Peer Y."/>
            <person name="Grigoriev I.V."/>
        </authorList>
    </citation>
    <scope>NUCLEOTIDE SEQUENCE [LARGE SCALE GENOMIC DNA]</scope>
    <source>
        <strain evidence="2 3">CCMP1335</strain>
    </source>
</reference>
<proteinExistence type="inferred from homology"/>
<dbReference type="AlphaFoldDB" id="B8BSQ9"/>
<sequence>MSMRPNFDVGRGTSGEDVYSIVADMMERTFTIRNDKDEVVAQVAKTTKALIQTAVFGSGSESTIDIAPGVDCSTILAIVFGLGQVGTHFVKDGLNNYVVEPIKDSITGGLIETAGLEGVAQAYTDVSNDAIHESHKLAKFQKFFEQNFK</sequence>
<dbReference type="GeneID" id="7445489"/>
<gene>
    <name evidence="2" type="ORF">THAPSDRAFT_889</name>
</gene>
<evidence type="ECO:0000313" key="3">
    <source>
        <dbReference type="Proteomes" id="UP000001449"/>
    </source>
</evidence>
<dbReference type="InterPro" id="IPR038595">
    <property type="entry name" value="LOR_sf"/>
</dbReference>
<dbReference type="OMA" id="ADMMERT"/>
<name>B8BSQ9_THAPS</name>
<reference evidence="2 3" key="1">
    <citation type="journal article" date="2004" name="Science">
        <title>The genome of the diatom Thalassiosira pseudonana: ecology, evolution, and metabolism.</title>
        <authorList>
            <person name="Armbrust E.V."/>
            <person name="Berges J.A."/>
            <person name="Bowler C."/>
            <person name="Green B.R."/>
            <person name="Martinez D."/>
            <person name="Putnam N.H."/>
            <person name="Zhou S."/>
            <person name="Allen A.E."/>
            <person name="Apt K.E."/>
            <person name="Bechner M."/>
            <person name="Brzezinski M.A."/>
            <person name="Chaal B.K."/>
            <person name="Chiovitti A."/>
            <person name="Davis A.K."/>
            <person name="Demarest M.S."/>
            <person name="Detter J.C."/>
            <person name="Glavina T."/>
            <person name="Goodstein D."/>
            <person name="Hadi M.Z."/>
            <person name="Hellsten U."/>
            <person name="Hildebrand M."/>
            <person name="Jenkins B.D."/>
            <person name="Jurka J."/>
            <person name="Kapitonov V.V."/>
            <person name="Kroger N."/>
            <person name="Lau W.W."/>
            <person name="Lane T.W."/>
            <person name="Larimer F.W."/>
            <person name="Lippmeier J.C."/>
            <person name="Lucas S."/>
            <person name="Medina M."/>
            <person name="Montsant A."/>
            <person name="Obornik M."/>
            <person name="Parker M.S."/>
            <person name="Palenik B."/>
            <person name="Pazour G.J."/>
            <person name="Richardson P.M."/>
            <person name="Rynearson T.A."/>
            <person name="Saito M.A."/>
            <person name="Schwartz D.C."/>
            <person name="Thamatrakoln K."/>
            <person name="Valentin K."/>
            <person name="Vardi A."/>
            <person name="Wilkerson F.P."/>
            <person name="Rokhsar D.S."/>
        </authorList>
    </citation>
    <scope>NUCLEOTIDE SEQUENCE [LARGE SCALE GENOMIC DNA]</scope>
    <source>
        <strain evidence="2 3">CCMP1335</strain>
    </source>
</reference>
<dbReference type="KEGG" id="tps:THAPSDRAFT_889"/>
<dbReference type="InParanoid" id="B8BSQ9"/>
<keyword evidence="3" id="KW-1185">Reference proteome</keyword>
<evidence type="ECO:0000313" key="2">
    <source>
        <dbReference type="EMBL" id="EED95585.1"/>
    </source>
</evidence>
<evidence type="ECO:0000256" key="1">
    <source>
        <dbReference type="ARBA" id="ARBA00005437"/>
    </source>
</evidence>
<dbReference type="SUPFAM" id="SSF54518">
    <property type="entry name" value="Tubby C-terminal domain-like"/>
    <property type="match status" value="1"/>
</dbReference>
<dbReference type="InterPro" id="IPR007612">
    <property type="entry name" value="LOR"/>
</dbReference>
<dbReference type="InterPro" id="IPR025659">
    <property type="entry name" value="Tubby-like_C"/>
</dbReference>
<dbReference type="Pfam" id="PF04525">
    <property type="entry name" value="LOR"/>
    <property type="match status" value="1"/>
</dbReference>
<dbReference type="RefSeq" id="XP_002285944.1">
    <property type="nucleotide sequence ID" value="XM_002285908.1"/>
</dbReference>
<dbReference type="PaxDb" id="35128-Thaps889"/>
<dbReference type="HOGENOM" id="CLU_1753386_0_0_1"/>
<comment type="similarity">
    <text evidence="1">Belongs to the LOR family.</text>
</comment>
<dbReference type="Gene3D" id="2.40.160.200">
    <property type="entry name" value="LURP1-related"/>
    <property type="match status" value="1"/>
</dbReference>
<dbReference type="EMBL" id="CM000638">
    <property type="protein sequence ID" value="EED95585.1"/>
    <property type="molecule type" value="Genomic_DNA"/>
</dbReference>
<organism evidence="2 3">
    <name type="scientific">Thalassiosira pseudonana</name>
    <name type="common">Marine diatom</name>
    <name type="synonym">Cyclotella nana</name>
    <dbReference type="NCBI Taxonomy" id="35128"/>
    <lineage>
        <taxon>Eukaryota</taxon>
        <taxon>Sar</taxon>
        <taxon>Stramenopiles</taxon>
        <taxon>Ochrophyta</taxon>
        <taxon>Bacillariophyta</taxon>
        <taxon>Coscinodiscophyceae</taxon>
        <taxon>Thalassiosirophycidae</taxon>
        <taxon>Thalassiosirales</taxon>
        <taxon>Thalassiosiraceae</taxon>
        <taxon>Thalassiosira</taxon>
    </lineage>
</organism>
<protein>
    <submittedName>
        <fullName evidence="2">Uncharacterized protein</fullName>
    </submittedName>
</protein>